<name>A0AAU7B3U7_9ACTN</name>
<gene>
    <name evidence="4" type="primary">narL_3</name>
    <name evidence="4" type="ORF">DSM112329_05457</name>
</gene>
<dbReference type="Pfam" id="PF00072">
    <property type="entry name" value="Response_reg"/>
    <property type="match status" value="1"/>
</dbReference>
<dbReference type="PROSITE" id="PS50110">
    <property type="entry name" value="RESPONSE_REGULATORY"/>
    <property type="match status" value="1"/>
</dbReference>
<reference evidence="4" key="1">
    <citation type="submission" date="2022-12" db="EMBL/GenBank/DDBJ databases">
        <title>Paraconexibacter alkalitolerans sp. nov. and Baekduia alba sp. nov., isolated from soil and emended description of the genera Paraconexibacter (Chun et al., 2020) and Baekduia (An et al., 2020).</title>
        <authorList>
            <person name="Vieira S."/>
            <person name="Huber K.J."/>
            <person name="Geppert A."/>
            <person name="Wolf J."/>
            <person name="Neumann-Schaal M."/>
            <person name="Muesken M."/>
            <person name="Overmann J."/>
        </authorList>
    </citation>
    <scope>NUCLEOTIDE SEQUENCE</scope>
    <source>
        <strain evidence="4">AEG42_29</strain>
    </source>
</reference>
<organism evidence="4">
    <name type="scientific">Paraconexibacter sp. AEG42_29</name>
    <dbReference type="NCBI Taxonomy" id="2997339"/>
    <lineage>
        <taxon>Bacteria</taxon>
        <taxon>Bacillati</taxon>
        <taxon>Actinomycetota</taxon>
        <taxon>Thermoleophilia</taxon>
        <taxon>Solirubrobacterales</taxon>
        <taxon>Paraconexibacteraceae</taxon>
        <taxon>Paraconexibacter</taxon>
    </lineage>
</organism>
<dbReference type="SMART" id="SM00448">
    <property type="entry name" value="REC"/>
    <property type="match status" value="1"/>
</dbReference>
<dbReference type="EMBL" id="CP114014">
    <property type="protein sequence ID" value="XAY08555.1"/>
    <property type="molecule type" value="Genomic_DNA"/>
</dbReference>
<dbReference type="GO" id="GO:0000160">
    <property type="term" value="P:phosphorelay signal transduction system"/>
    <property type="evidence" value="ECO:0007669"/>
    <property type="project" value="InterPro"/>
</dbReference>
<dbReference type="InterPro" id="IPR039420">
    <property type="entry name" value="WalR-like"/>
</dbReference>
<keyword evidence="2" id="KW-0597">Phosphoprotein</keyword>
<dbReference type="KEGG" id="parq:DSM112329_05457"/>
<evidence type="ECO:0000259" key="3">
    <source>
        <dbReference type="PROSITE" id="PS50110"/>
    </source>
</evidence>
<proteinExistence type="predicted"/>
<feature type="modified residue" description="4-aspartylphosphate" evidence="2">
    <location>
        <position position="51"/>
    </location>
</feature>
<dbReference type="Gene3D" id="3.40.50.2300">
    <property type="match status" value="1"/>
</dbReference>
<evidence type="ECO:0000313" key="4">
    <source>
        <dbReference type="EMBL" id="XAY08555.1"/>
    </source>
</evidence>
<dbReference type="CDD" id="cd17535">
    <property type="entry name" value="REC_NarL-like"/>
    <property type="match status" value="1"/>
</dbReference>
<dbReference type="AlphaFoldDB" id="A0AAU7B3U7"/>
<feature type="domain" description="Response regulatory" evidence="3">
    <location>
        <begin position="1"/>
        <end position="116"/>
    </location>
</feature>
<dbReference type="PANTHER" id="PTHR43214:SF43">
    <property type="entry name" value="TWO-COMPONENT RESPONSE REGULATOR"/>
    <property type="match status" value="1"/>
</dbReference>
<dbReference type="InterPro" id="IPR011006">
    <property type="entry name" value="CheY-like_superfamily"/>
</dbReference>
<sequence length="122" mass="13259">MVLCDDVPQLRTLLRYAIDEHADLEVVGEAGDGQAGVDLIESLTPDAVVLDLSMPGLDGLEVIPRIRERSPGTSIIVFSGFTADRMAREALELGADRYLEKGEDIDTVVASIRDAVEHRRVA</sequence>
<dbReference type="InterPro" id="IPR001789">
    <property type="entry name" value="Sig_transdc_resp-reg_receiver"/>
</dbReference>
<evidence type="ECO:0000256" key="2">
    <source>
        <dbReference type="PROSITE-ProRule" id="PRU00169"/>
    </source>
</evidence>
<evidence type="ECO:0000256" key="1">
    <source>
        <dbReference type="ARBA" id="ARBA00023125"/>
    </source>
</evidence>
<dbReference type="PANTHER" id="PTHR43214">
    <property type="entry name" value="TWO-COMPONENT RESPONSE REGULATOR"/>
    <property type="match status" value="1"/>
</dbReference>
<dbReference type="GO" id="GO:0003677">
    <property type="term" value="F:DNA binding"/>
    <property type="evidence" value="ECO:0007669"/>
    <property type="project" value="UniProtKB-KW"/>
</dbReference>
<protein>
    <submittedName>
        <fullName evidence="4">Nitrate/nitrite response regulator protein NarL</fullName>
    </submittedName>
</protein>
<dbReference type="InterPro" id="IPR058245">
    <property type="entry name" value="NreC/VraR/RcsB-like_REC"/>
</dbReference>
<dbReference type="SUPFAM" id="SSF52172">
    <property type="entry name" value="CheY-like"/>
    <property type="match status" value="1"/>
</dbReference>
<keyword evidence="1" id="KW-0238">DNA-binding</keyword>
<accession>A0AAU7B3U7</accession>